<organism evidence="4 5">
    <name type="scientific">Tetradesmus obliquus</name>
    <name type="common">Green alga</name>
    <name type="synonym">Acutodesmus obliquus</name>
    <dbReference type="NCBI Taxonomy" id="3088"/>
    <lineage>
        <taxon>Eukaryota</taxon>
        <taxon>Viridiplantae</taxon>
        <taxon>Chlorophyta</taxon>
        <taxon>core chlorophytes</taxon>
        <taxon>Chlorophyceae</taxon>
        <taxon>CS clade</taxon>
        <taxon>Sphaeropleales</taxon>
        <taxon>Scenedesmaceae</taxon>
        <taxon>Tetradesmus</taxon>
    </lineage>
</organism>
<evidence type="ECO:0000313" key="4">
    <source>
        <dbReference type="EMBL" id="WIA12615.1"/>
    </source>
</evidence>
<feature type="region of interest" description="Disordered" evidence="2">
    <location>
        <begin position="175"/>
        <end position="216"/>
    </location>
</feature>
<dbReference type="InterPro" id="IPR036754">
    <property type="entry name" value="YbaK/aa-tRNA-synt-asso_dom_sf"/>
</dbReference>
<evidence type="ECO:0000313" key="5">
    <source>
        <dbReference type="Proteomes" id="UP001244341"/>
    </source>
</evidence>
<feature type="compositionally biased region" description="Low complexity" evidence="2">
    <location>
        <begin position="207"/>
        <end position="216"/>
    </location>
</feature>
<evidence type="ECO:0000259" key="3">
    <source>
        <dbReference type="Pfam" id="PF04073"/>
    </source>
</evidence>
<dbReference type="EMBL" id="CP126211">
    <property type="protein sequence ID" value="WIA12615.1"/>
    <property type="molecule type" value="Genomic_DNA"/>
</dbReference>
<proteinExistence type="inferred from homology"/>
<feature type="domain" description="YbaK/aminoacyl-tRNA synthetase-associated" evidence="3">
    <location>
        <begin position="79"/>
        <end position="157"/>
    </location>
</feature>
<comment type="similarity">
    <text evidence="1">Belongs to the PRORSD1 family.</text>
</comment>
<feature type="compositionally biased region" description="Basic and acidic residues" evidence="2">
    <location>
        <begin position="175"/>
        <end position="185"/>
    </location>
</feature>
<dbReference type="PANTHER" id="PTHR31423:SF3">
    <property type="entry name" value="PROLYL-TRNA SYNTHETASE ASSOCIATED DOMAIN-CONTAINING PROTEIN 1-RELATED"/>
    <property type="match status" value="1"/>
</dbReference>
<accession>A0ABY8TU64</accession>
<gene>
    <name evidence="4" type="ORF">OEZ85_006272</name>
</gene>
<protein>
    <recommendedName>
        <fullName evidence="3">YbaK/aminoacyl-tRNA synthetase-associated domain-containing protein</fullName>
    </recommendedName>
</protein>
<dbReference type="PANTHER" id="PTHR31423">
    <property type="entry name" value="YBAK DOMAIN-CONTAINING PROTEIN"/>
    <property type="match status" value="1"/>
</dbReference>
<dbReference type="Pfam" id="PF04073">
    <property type="entry name" value="tRNA_edit"/>
    <property type="match status" value="1"/>
</dbReference>
<keyword evidence="5" id="KW-1185">Reference proteome</keyword>
<dbReference type="SUPFAM" id="SSF55826">
    <property type="entry name" value="YbaK/ProRS associated domain"/>
    <property type="match status" value="2"/>
</dbReference>
<reference evidence="4 5" key="1">
    <citation type="submission" date="2023-05" db="EMBL/GenBank/DDBJ databases">
        <title>A 100% complete, gapless, phased diploid assembly of the Scenedesmus obliquus UTEX 3031 genome.</title>
        <authorList>
            <person name="Biondi T.C."/>
            <person name="Hanschen E.R."/>
            <person name="Kwon T."/>
            <person name="Eng W."/>
            <person name="Kruse C.P.S."/>
            <person name="Koehler S.I."/>
            <person name="Kunde Y."/>
            <person name="Gleasner C.D."/>
            <person name="You Mak K.T."/>
            <person name="Polle J."/>
            <person name="Hovde B.T."/>
            <person name="Starkenburg S.R."/>
        </authorList>
    </citation>
    <scope>NUCLEOTIDE SEQUENCE [LARGE SCALE GENOMIC DNA]</scope>
    <source>
        <strain evidence="4 5">DOE0152z</strain>
    </source>
</reference>
<name>A0ABY8TU64_TETOB</name>
<dbReference type="InterPro" id="IPR007214">
    <property type="entry name" value="YbaK/aa-tRNA-synth-assoc-dom"/>
</dbReference>
<evidence type="ECO:0000256" key="2">
    <source>
        <dbReference type="SAM" id="MobiDB-lite"/>
    </source>
</evidence>
<evidence type="ECO:0000256" key="1">
    <source>
        <dbReference type="ARBA" id="ARBA00010201"/>
    </source>
</evidence>
<dbReference type="Gene3D" id="3.90.960.10">
    <property type="entry name" value="YbaK/aminoacyl-tRNA synthetase-associated domain"/>
    <property type="match status" value="1"/>
</dbReference>
<sequence>MTCDAQVEALKGVDGLVTKNLFLRDKKRRQYLITALPETKVDLKGKCSCCAAFMVYVEQPHKALLYPFAYKKQLFPAAVLSARLGCGKGGLAWAPEELLAESLQVEPGCVTPLALANQDSCKHVLLLLDQKLQAPGCKFFVHPIVNTASVLLDAAGLDAFIKGIGRTPIYADLEADPKIDKDNPPDLKQFADTIEPPPKDANNGDGSSSQVSSASSSQVNLPAAAAKATAAAAAAAAAGKQKKGAAKAAAGAASAKQSNAEHHIKLTNVVQRTDDIVDMVAQALLGKPAAEAAGSDGYALRRLKADVQMQLTAFKNAAYTAGYVAGKDEVVAYATRRYA</sequence>
<dbReference type="Proteomes" id="UP001244341">
    <property type="component" value="Chromosome 4b"/>
</dbReference>
<dbReference type="InterPro" id="IPR040285">
    <property type="entry name" value="ProX/PRXD1"/>
</dbReference>